<dbReference type="InterPro" id="IPR029058">
    <property type="entry name" value="AB_hydrolase_fold"/>
</dbReference>
<keyword evidence="2" id="KW-1185">Reference proteome</keyword>
<protein>
    <submittedName>
        <fullName evidence="1">DUF2974 domain-containing protein</fullName>
    </submittedName>
</protein>
<gene>
    <name evidence="1" type="ORF">JZ786_19485</name>
</gene>
<dbReference type="Gene3D" id="3.40.50.1820">
    <property type="entry name" value="alpha/beta hydrolase"/>
    <property type="match status" value="1"/>
</dbReference>
<dbReference type="EMBL" id="CP071182">
    <property type="protein sequence ID" value="QSO46612.1"/>
    <property type="molecule type" value="Genomic_DNA"/>
</dbReference>
<dbReference type="Proteomes" id="UP000663505">
    <property type="component" value="Chromosome"/>
</dbReference>
<accession>A0A9X7VXD5</accession>
<reference evidence="1 2" key="1">
    <citation type="submission" date="2021-02" db="EMBL/GenBank/DDBJ databases">
        <title>Alicyclobacillus curvatus sp. nov. and Alicyclobacillus mengziensis sp. nov., two acidophilic bacteria isolated from acid mine drainage.</title>
        <authorList>
            <person name="Huang Y."/>
        </authorList>
    </citation>
    <scope>NUCLEOTIDE SEQUENCE [LARGE SCALE GENOMIC DNA]</scope>
    <source>
        <strain evidence="1 2">S30H14</strain>
    </source>
</reference>
<dbReference type="AlphaFoldDB" id="A0A9X7VXD5"/>
<evidence type="ECO:0000313" key="2">
    <source>
        <dbReference type="Proteomes" id="UP000663505"/>
    </source>
</evidence>
<sequence length="297" mass="33195">MVSRRKTVSILVLTIFFAMSLRFLTVNAVVLPGASAPASMEVVSPGTSNGVYDGILMKMTDLSYANWNGDVGDTIGFLVSHHAIPPGVRAQVHNVNTRYWHLSQRAASNFYFSDLQNWKIIGVQDDESTYGFYAVAFQRKNTVVISFRGTDDVQDIVSDTSIYLNLGVADAEVSLAKQFTASILHHFPPSKYHVIFSGHSIGGWMAQQMYLFEQQERVKTDAVVFNSIGTRFQPTMTGISDVKDYHMSGDVFSHFGTSLGQEIDVPCPNPNESMYNIHQMFNFYEYFYPVSKKGQSS</sequence>
<dbReference type="RefSeq" id="WP_206655979.1">
    <property type="nucleotide sequence ID" value="NZ_CP071182.1"/>
</dbReference>
<dbReference type="Pfam" id="PF26363">
    <property type="entry name" value="Phospholipase-like"/>
    <property type="match status" value="1"/>
</dbReference>
<dbReference type="SUPFAM" id="SSF53474">
    <property type="entry name" value="alpha/beta-Hydrolases"/>
    <property type="match status" value="1"/>
</dbReference>
<organism evidence="1 2">
    <name type="scientific">Alicyclobacillus mengziensis</name>
    <dbReference type="NCBI Taxonomy" id="2931921"/>
    <lineage>
        <taxon>Bacteria</taxon>
        <taxon>Bacillati</taxon>
        <taxon>Bacillota</taxon>
        <taxon>Bacilli</taxon>
        <taxon>Bacillales</taxon>
        <taxon>Alicyclobacillaceae</taxon>
        <taxon>Alicyclobacillus</taxon>
    </lineage>
</organism>
<dbReference type="KEGG" id="afx:JZ786_19485"/>
<proteinExistence type="predicted"/>
<evidence type="ECO:0000313" key="1">
    <source>
        <dbReference type="EMBL" id="QSO46612.1"/>
    </source>
</evidence>
<name>A0A9X7VXD5_9BACL</name>